<proteinExistence type="predicted"/>
<dbReference type="AlphaFoldDB" id="A0AAW1DNW1"/>
<evidence type="ECO:0000313" key="3">
    <source>
        <dbReference type="Proteomes" id="UP001461498"/>
    </source>
</evidence>
<organism evidence="2 3">
    <name type="scientific">Rhynocoris fuscipes</name>
    <dbReference type="NCBI Taxonomy" id="488301"/>
    <lineage>
        <taxon>Eukaryota</taxon>
        <taxon>Metazoa</taxon>
        <taxon>Ecdysozoa</taxon>
        <taxon>Arthropoda</taxon>
        <taxon>Hexapoda</taxon>
        <taxon>Insecta</taxon>
        <taxon>Pterygota</taxon>
        <taxon>Neoptera</taxon>
        <taxon>Paraneoptera</taxon>
        <taxon>Hemiptera</taxon>
        <taxon>Heteroptera</taxon>
        <taxon>Panheteroptera</taxon>
        <taxon>Cimicomorpha</taxon>
        <taxon>Reduviidae</taxon>
        <taxon>Harpactorinae</taxon>
        <taxon>Harpactorini</taxon>
        <taxon>Rhynocoris</taxon>
    </lineage>
</organism>
<keyword evidence="1" id="KW-0732">Signal</keyword>
<keyword evidence="3" id="KW-1185">Reference proteome</keyword>
<dbReference type="Proteomes" id="UP001461498">
    <property type="component" value="Unassembled WGS sequence"/>
</dbReference>
<comment type="caution">
    <text evidence="2">The sequence shown here is derived from an EMBL/GenBank/DDBJ whole genome shotgun (WGS) entry which is preliminary data.</text>
</comment>
<reference evidence="2 3" key="1">
    <citation type="submission" date="2022-12" db="EMBL/GenBank/DDBJ databases">
        <title>Chromosome-level genome assembly of true bugs.</title>
        <authorList>
            <person name="Ma L."/>
            <person name="Li H."/>
        </authorList>
    </citation>
    <scope>NUCLEOTIDE SEQUENCE [LARGE SCALE GENOMIC DNA]</scope>
    <source>
        <strain evidence="2">Lab_2022b</strain>
    </source>
</reference>
<evidence type="ECO:0000313" key="2">
    <source>
        <dbReference type="EMBL" id="KAK9510030.1"/>
    </source>
</evidence>
<dbReference type="Gene3D" id="2.40.128.20">
    <property type="match status" value="1"/>
</dbReference>
<sequence>MHRLFTALLLVGIFTLSSATSHEKVCKNFTGKPYLNGTAFFKGTWSLTHALIPDVPKGAPVMGICLYIKSILSPPIVFQNYTTMLPSTGEIVYGQGIIVLKDGDSNFVSNIRLIEDGQPASKFNPFIETIIGTDYENYAVGYFCLDVVDSMFTGTIAVLGRSSDPDKIHPDVNNVLNKIGLKLSDLVSTIRGNCPEV</sequence>
<gene>
    <name evidence="2" type="ORF">O3M35_004903</name>
</gene>
<dbReference type="EMBL" id="JAPXFL010000002">
    <property type="protein sequence ID" value="KAK9510030.1"/>
    <property type="molecule type" value="Genomic_DNA"/>
</dbReference>
<feature type="signal peptide" evidence="1">
    <location>
        <begin position="1"/>
        <end position="19"/>
    </location>
</feature>
<dbReference type="SUPFAM" id="SSF50814">
    <property type="entry name" value="Lipocalins"/>
    <property type="match status" value="1"/>
</dbReference>
<feature type="chain" id="PRO_5043889521" evidence="1">
    <location>
        <begin position="20"/>
        <end position="197"/>
    </location>
</feature>
<dbReference type="InterPro" id="IPR012674">
    <property type="entry name" value="Calycin"/>
</dbReference>
<protein>
    <submittedName>
        <fullName evidence="2">Uncharacterized protein</fullName>
    </submittedName>
</protein>
<name>A0AAW1DNW1_9HEMI</name>
<accession>A0AAW1DNW1</accession>
<evidence type="ECO:0000256" key="1">
    <source>
        <dbReference type="SAM" id="SignalP"/>
    </source>
</evidence>